<dbReference type="FunCoup" id="A0A1S3GRZ3">
    <property type="interactions" value="8"/>
</dbReference>
<accession>A0A1S3GRZ3</accession>
<comment type="subcellular location">
    <subcellularLocation>
        <location evidence="1 6">Secreted</location>
    </subcellularLocation>
</comment>
<evidence type="ECO:0000256" key="3">
    <source>
        <dbReference type="ARBA" id="ARBA00022525"/>
    </source>
</evidence>
<dbReference type="CTD" id="4477"/>
<evidence type="ECO:0000256" key="2">
    <source>
        <dbReference type="ARBA" id="ARBA00010352"/>
    </source>
</evidence>
<dbReference type="PROSITE" id="PS51257">
    <property type="entry name" value="PROKAR_LIPOPROTEIN"/>
    <property type="match status" value="1"/>
</dbReference>
<keyword evidence="4 6" id="KW-0732">Signal</keyword>
<dbReference type="PANTHER" id="PTHR10500:SF8">
    <property type="entry name" value="BETA-MICROSEMINOPROTEIN"/>
    <property type="match status" value="1"/>
</dbReference>
<dbReference type="Gene3D" id="2.20.25.590">
    <property type="match status" value="1"/>
</dbReference>
<evidence type="ECO:0000313" key="7">
    <source>
        <dbReference type="Proteomes" id="UP000081671"/>
    </source>
</evidence>
<evidence type="ECO:0000256" key="4">
    <source>
        <dbReference type="ARBA" id="ARBA00022729"/>
    </source>
</evidence>
<evidence type="ECO:0000256" key="5">
    <source>
        <dbReference type="ARBA" id="ARBA00023157"/>
    </source>
</evidence>
<dbReference type="PANTHER" id="PTHR10500">
    <property type="entry name" value="BETA-MICROSEMINOPROTEIN"/>
    <property type="match status" value="1"/>
</dbReference>
<gene>
    <name evidence="8" type="primary">Msmb</name>
</gene>
<keyword evidence="3 6" id="KW-0964">Secreted</keyword>
<dbReference type="Pfam" id="PF05825">
    <property type="entry name" value="PSP94"/>
    <property type="match status" value="1"/>
</dbReference>
<reference evidence="8" key="1">
    <citation type="submission" date="2025-08" db="UniProtKB">
        <authorList>
            <consortium name="RefSeq"/>
        </authorList>
    </citation>
    <scope>IDENTIFICATION</scope>
    <source>
        <tissue evidence="8">Kidney</tissue>
    </source>
</reference>
<keyword evidence="7" id="KW-1185">Reference proteome</keyword>
<proteinExistence type="inferred from homology"/>
<dbReference type="InParanoid" id="A0A1S3GRZ3"/>
<evidence type="ECO:0000313" key="8">
    <source>
        <dbReference type="RefSeq" id="XP_012891663.1"/>
    </source>
</evidence>
<comment type="similarity">
    <text evidence="2 6">Belongs to the beta-microseminoprotein family.</text>
</comment>
<dbReference type="AlphaFoldDB" id="A0A1S3GRZ3"/>
<protein>
    <recommendedName>
        <fullName evidence="6">Beta-microseminoprotein</fullName>
    </recommendedName>
</protein>
<dbReference type="Gene3D" id="2.10.70.10">
    <property type="entry name" value="Complement Module, domain 1"/>
    <property type="match status" value="1"/>
</dbReference>
<name>A0A1S3GRZ3_DIPOR</name>
<evidence type="ECO:0000256" key="1">
    <source>
        <dbReference type="ARBA" id="ARBA00004613"/>
    </source>
</evidence>
<dbReference type="InterPro" id="IPR008735">
    <property type="entry name" value="PSP94"/>
</dbReference>
<dbReference type="KEGG" id="dord:106001039"/>
<dbReference type="Proteomes" id="UP000081671">
    <property type="component" value="Unplaced"/>
</dbReference>
<dbReference type="OrthoDB" id="6076852at2759"/>
<dbReference type="GeneID" id="106001039"/>
<dbReference type="RefSeq" id="XP_012891663.1">
    <property type="nucleotide sequence ID" value="XM_013036209.1"/>
</dbReference>
<keyword evidence="5" id="KW-1015">Disulfide bond</keyword>
<feature type="chain" id="PRO_5011128516" description="Beta-microseminoprotein" evidence="6">
    <location>
        <begin position="21"/>
        <end position="114"/>
    </location>
</feature>
<evidence type="ECO:0000256" key="6">
    <source>
        <dbReference type="RuleBase" id="RU364124"/>
    </source>
</evidence>
<feature type="signal peptide" evidence="6">
    <location>
        <begin position="1"/>
        <end position="20"/>
    </location>
</feature>
<organism evidence="7 8">
    <name type="scientific">Dipodomys ordii</name>
    <name type="common">Ord's kangaroo rat</name>
    <dbReference type="NCBI Taxonomy" id="10020"/>
    <lineage>
        <taxon>Eukaryota</taxon>
        <taxon>Metazoa</taxon>
        <taxon>Chordata</taxon>
        <taxon>Craniata</taxon>
        <taxon>Vertebrata</taxon>
        <taxon>Euteleostomi</taxon>
        <taxon>Mammalia</taxon>
        <taxon>Eutheria</taxon>
        <taxon>Euarchontoglires</taxon>
        <taxon>Glires</taxon>
        <taxon>Rodentia</taxon>
        <taxon>Castorimorpha</taxon>
        <taxon>Heteromyidae</taxon>
        <taxon>Dipodomyinae</taxon>
        <taxon>Dipodomys</taxon>
    </lineage>
</organism>
<sequence length="114" mass="12831">MKALLGSFVVLATFMTSCNAQCYFIPGTEPGMNLNDECQDIDGAKYPVHKTWQTENCFECTCNEEGIQCCNKVPVPSGYDRLNCKTIFYKENCTYSVVERDDPGKTCDVSNWVL</sequence>
<dbReference type="GO" id="GO:0005576">
    <property type="term" value="C:extracellular region"/>
    <property type="evidence" value="ECO:0007669"/>
    <property type="project" value="UniProtKB-SubCell"/>
</dbReference>